<dbReference type="InterPro" id="IPR021099">
    <property type="entry name" value="PORR_domain"/>
</dbReference>
<dbReference type="OrthoDB" id="1605127at2759"/>
<dbReference type="EMBL" id="BKCP01002224">
    <property type="protein sequence ID" value="GER27787.1"/>
    <property type="molecule type" value="Genomic_DNA"/>
</dbReference>
<reference evidence="3" key="1">
    <citation type="journal article" date="2019" name="Curr. Biol.">
        <title>Genome Sequence of Striga asiatica Provides Insight into the Evolution of Plant Parasitism.</title>
        <authorList>
            <person name="Yoshida S."/>
            <person name="Kim S."/>
            <person name="Wafula E.K."/>
            <person name="Tanskanen J."/>
            <person name="Kim Y.M."/>
            <person name="Honaas L."/>
            <person name="Yang Z."/>
            <person name="Spallek T."/>
            <person name="Conn C.E."/>
            <person name="Ichihashi Y."/>
            <person name="Cheong K."/>
            <person name="Cui S."/>
            <person name="Der J.P."/>
            <person name="Gundlach H."/>
            <person name="Jiao Y."/>
            <person name="Hori C."/>
            <person name="Ishida J.K."/>
            <person name="Kasahara H."/>
            <person name="Kiba T."/>
            <person name="Kim M.S."/>
            <person name="Koo N."/>
            <person name="Laohavisit A."/>
            <person name="Lee Y.H."/>
            <person name="Lumba S."/>
            <person name="McCourt P."/>
            <person name="Mortimer J.C."/>
            <person name="Mutuku J.M."/>
            <person name="Nomura T."/>
            <person name="Sasaki-Sekimoto Y."/>
            <person name="Seto Y."/>
            <person name="Wang Y."/>
            <person name="Wakatake T."/>
            <person name="Sakakibara H."/>
            <person name="Demura T."/>
            <person name="Yamaguchi S."/>
            <person name="Yoneyama K."/>
            <person name="Manabe R.I."/>
            <person name="Nelson D.C."/>
            <person name="Schulman A.H."/>
            <person name="Timko M.P."/>
            <person name="dePamphilis C.W."/>
            <person name="Choi D."/>
            <person name="Shirasu K."/>
        </authorList>
    </citation>
    <scope>NUCLEOTIDE SEQUENCE [LARGE SCALE GENOMIC DNA]</scope>
    <source>
        <strain evidence="3">cv. UVA1</strain>
    </source>
</reference>
<gene>
    <name evidence="2" type="ORF">STAS_03533</name>
</gene>
<dbReference type="Proteomes" id="UP000325081">
    <property type="component" value="Unassembled WGS sequence"/>
</dbReference>
<keyword evidence="2" id="KW-0378">Hydrolase</keyword>
<proteinExistence type="predicted"/>
<feature type="domain" description="PORR" evidence="1">
    <location>
        <begin position="4"/>
        <end position="34"/>
    </location>
</feature>
<evidence type="ECO:0000313" key="3">
    <source>
        <dbReference type="Proteomes" id="UP000325081"/>
    </source>
</evidence>
<dbReference type="Pfam" id="PF11955">
    <property type="entry name" value="PORR"/>
    <property type="match status" value="1"/>
</dbReference>
<protein>
    <submittedName>
        <fullName evidence="2">Ubiquitin carboxyl-terminal hydrolase family protein</fullName>
    </submittedName>
</protein>
<dbReference type="GO" id="GO:0003723">
    <property type="term" value="F:RNA binding"/>
    <property type="evidence" value="ECO:0007669"/>
    <property type="project" value="InterPro"/>
</dbReference>
<keyword evidence="3" id="KW-1185">Reference proteome</keyword>
<sequence>MRRTEKRAVGIVHQFLSLVEVEKISHFRKWFGMDLNDPVYEAQMKLLILVFMEHCGLDRNGSKTSGRTDPEVADFMRGADREAQTKVAKARCFLAQAVRRLLRED</sequence>
<organism evidence="2 3">
    <name type="scientific">Striga asiatica</name>
    <name type="common">Asiatic witchweed</name>
    <name type="synonym">Buchnera asiatica</name>
    <dbReference type="NCBI Taxonomy" id="4170"/>
    <lineage>
        <taxon>Eukaryota</taxon>
        <taxon>Viridiplantae</taxon>
        <taxon>Streptophyta</taxon>
        <taxon>Embryophyta</taxon>
        <taxon>Tracheophyta</taxon>
        <taxon>Spermatophyta</taxon>
        <taxon>Magnoliopsida</taxon>
        <taxon>eudicotyledons</taxon>
        <taxon>Gunneridae</taxon>
        <taxon>Pentapetalae</taxon>
        <taxon>asterids</taxon>
        <taxon>lamiids</taxon>
        <taxon>Lamiales</taxon>
        <taxon>Orobanchaceae</taxon>
        <taxon>Buchnereae</taxon>
        <taxon>Striga</taxon>
    </lineage>
</organism>
<name>A0A5A7P537_STRAF</name>
<comment type="caution">
    <text evidence="2">The sequence shown here is derived from an EMBL/GenBank/DDBJ whole genome shotgun (WGS) entry which is preliminary data.</text>
</comment>
<evidence type="ECO:0000313" key="2">
    <source>
        <dbReference type="EMBL" id="GER27787.1"/>
    </source>
</evidence>
<evidence type="ECO:0000259" key="1">
    <source>
        <dbReference type="Pfam" id="PF11955"/>
    </source>
</evidence>
<dbReference type="GO" id="GO:0016787">
    <property type="term" value="F:hydrolase activity"/>
    <property type="evidence" value="ECO:0007669"/>
    <property type="project" value="UniProtKB-KW"/>
</dbReference>
<dbReference type="AlphaFoldDB" id="A0A5A7P537"/>
<accession>A0A5A7P537</accession>